<keyword evidence="3" id="KW-0472">Membrane</keyword>
<protein>
    <submittedName>
        <fullName evidence="8">Multiple sugar transport system substrate-binding protein</fullName>
    </submittedName>
</protein>
<proteinExistence type="predicted"/>
<dbReference type="InterPro" id="IPR006059">
    <property type="entry name" value="SBP"/>
</dbReference>
<keyword evidence="2 7" id="KW-0732">Signal</keyword>
<name>A0ABS4IMU0_9BACL</name>
<evidence type="ECO:0000313" key="8">
    <source>
        <dbReference type="EMBL" id="MBP1988480.1"/>
    </source>
</evidence>
<dbReference type="SUPFAM" id="SSF53850">
    <property type="entry name" value="Periplasmic binding protein-like II"/>
    <property type="match status" value="1"/>
</dbReference>
<evidence type="ECO:0000256" key="2">
    <source>
        <dbReference type="ARBA" id="ARBA00022729"/>
    </source>
</evidence>
<comment type="caution">
    <text evidence="8">The sequence shown here is derived from an EMBL/GenBank/DDBJ whole genome shotgun (WGS) entry which is preliminary data.</text>
</comment>
<reference evidence="8 9" key="1">
    <citation type="submission" date="2021-03" db="EMBL/GenBank/DDBJ databases">
        <title>Genomic Encyclopedia of Type Strains, Phase IV (KMG-IV): sequencing the most valuable type-strain genomes for metagenomic binning, comparative biology and taxonomic classification.</title>
        <authorList>
            <person name="Goeker M."/>
        </authorList>
    </citation>
    <scope>NUCLEOTIDE SEQUENCE [LARGE SCALE GENOMIC DNA]</scope>
    <source>
        <strain evidence="8 9">DSM 26048</strain>
    </source>
</reference>
<feature type="region of interest" description="Disordered" evidence="6">
    <location>
        <begin position="26"/>
        <end position="48"/>
    </location>
</feature>
<evidence type="ECO:0000313" key="9">
    <source>
        <dbReference type="Proteomes" id="UP001519287"/>
    </source>
</evidence>
<feature type="chain" id="PRO_5047329888" evidence="7">
    <location>
        <begin position="25"/>
        <end position="455"/>
    </location>
</feature>
<keyword evidence="8" id="KW-0813">Transport</keyword>
<accession>A0ABS4IMU0</accession>
<dbReference type="RefSeq" id="WP_209968418.1">
    <property type="nucleotide sequence ID" value="NZ_JAGGLB010000001.1"/>
</dbReference>
<evidence type="ECO:0000256" key="6">
    <source>
        <dbReference type="SAM" id="MobiDB-lite"/>
    </source>
</evidence>
<dbReference type="Proteomes" id="UP001519287">
    <property type="component" value="Unassembled WGS sequence"/>
</dbReference>
<evidence type="ECO:0000256" key="3">
    <source>
        <dbReference type="ARBA" id="ARBA00023136"/>
    </source>
</evidence>
<evidence type="ECO:0000256" key="5">
    <source>
        <dbReference type="ARBA" id="ARBA00023288"/>
    </source>
</evidence>
<keyword evidence="8" id="KW-0762">Sugar transport</keyword>
<dbReference type="PANTHER" id="PTHR43649">
    <property type="entry name" value="ARABINOSE-BINDING PROTEIN-RELATED"/>
    <property type="match status" value="1"/>
</dbReference>
<keyword evidence="9" id="KW-1185">Reference proteome</keyword>
<keyword evidence="5" id="KW-0449">Lipoprotein</keyword>
<dbReference type="EMBL" id="JAGGLB010000001">
    <property type="protein sequence ID" value="MBP1988480.1"/>
    <property type="molecule type" value="Genomic_DNA"/>
</dbReference>
<dbReference type="PANTHER" id="PTHR43649:SF33">
    <property type="entry name" value="POLYGALACTURONAN_RHAMNOGALACTURONAN-BINDING PROTEIN YTCQ"/>
    <property type="match status" value="1"/>
</dbReference>
<keyword evidence="1" id="KW-1003">Cell membrane</keyword>
<dbReference type="Gene3D" id="3.40.190.10">
    <property type="entry name" value="Periplasmic binding protein-like II"/>
    <property type="match status" value="1"/>
</dbReference>
<feature type="compositionally biased region" description="Basic and acidic residues" evidence="6">
    <location>
        <begin position="36"/>
        <end position="48"/>
    </location>
</feature>
<dbReference type="Pfam" id="PF13416">
    <property type="entry name" value="SBP_bac_8"/>
    <property type="match status" value="1"/>
</dbReference>
<organism evidence="8 9">
    <name type="scientific">Paenibacillus eucommiae</name>
    <dbReference type="NCBI Taxonomy" id="1355755"/>
    <lineage>
        <taxon>Bacteria</taxon>
        <taxon>Bacillati</taxon>
        <taxon>Bacillota</taxon>
        <taxon>Bacilli</taxon>
        <taxon>Bacillales</taxon>
        <taxon>Paenibacillaceae</taxon>
        <taxon>Paenibacillus</taxon>
    </lineage>
</organism>
<evidence type="ECO:0000256" key="7">
    <source>
        <dbReference type="SAM" id="SignalP"/>
    </source>
</evidence>
<dbReference type="PROSITE" id="PS51257">
    <property type="entry name" value="PROKAR_LIPOPROTEIN"/>
    <property type="match status" value="1"/>
</dbReference>
<evidence type="ECO:0000256" key="1">
    <source>
        <dbReference type="ARBA" id="ARBA00022475"/>
    </source>
</evidence>
<keyword evidence="4" id="KW-0564">Palmitate</keyword>
<evidence type="ECO:0000256" key="4">
    <source>
        <dbReference type="ARBA" id="ARBA00023139"/>
    </source>
</evidence>
<dbReference type="CDD" id="cd13585">
    <property type="entry name" value="PBP2_TMBP_like"/>
    <property type="match status" value="1"/>
</dbReference>
<sequence length="455" mass="50908">MKTRFSQWTVVTMVVMLMLLTACSGGSEKPAAESPKVTENKGAEATETPKVEVKKDPVELRFTVINDGEAKNVEPIVEAFHKKYPYVTVKVETLPDYNAAVITKAASGDLGDVFQVLDTQLQNFVANKILYPLDDYLSANQFKFDDIYPAMLRLSQVDGKTYILPRDYNHIVIYVNTTLLKNEGIPMPGNDWKWDDFVNILKQTTKKDSSGQFIQGGPIVDPFFEAQWTGIVRGHNGSLVDEENKKVTLSDPKVLQSLKEYFDLFKEGYMFDAWSKELPKVDWTEGKSAFMIAVRPGIMSIEEWAATAGFEWDVLPFPELPERRAVGSGMSGYGVFAKSKHTEEAAALVSFITSEEGQKQFETSGNSIPVLKSMANSQVWRDLPVPGKNMDAFVIYPEADVVSELITELPLEVASIVRSKLREGFNKYIDNSSSLEDAMKAVDEQANAKWKELSK</sequence>
<dbReference type="InterPro" id="IPR050490">
    <property type="entry name" value="Bact_solute-bd_prot1"/>
</dbReference>
<feature type="signal peptide" evidence="7">
    <location>
        <begin position="1"/>
        <end position="24"/>
    </location>
</feature>
<gene>
    <name evidence="8" type="ORF">J2Z66_000075</name>
</gene>